<feature type="region of interest" description="Disordered" evidence="1">
    <location>
        <begin position="125"/>
        <end position="145"/>
    </location>
</feature>
<evidence type="ECO:0000313" key="3">
    <source>
        <dbReference type="Proteomes" id="UP000007174"/>
    </source>
</evidence>
<dbReference type="eggNOG" id="ENOG502SE90">
    <property type="taxonomic scope" value="Eukaryota"/>
</dbReference>
<accession>H1VZU6</accession>
<feature type="non-terminal residue" evidence="2">
    <location>
        <position position="145"/>
    </location>
</feature>
<sequence length="145" mass="15429">MSRSAMSSPSGSTILKAGGVSKRGRYGTAVFVERGKKKNARRALDKLGADEKAVALATGGINIKEEDKPAPKKPLAKRPPRPVAPNVDAERKPMPSTAPTQDLTKIAADMDQWVLHEIGLNLKAMENRPAPPAAASPSRFKPKAP</sequence>
<dbReference type="AlphaFoldDB" id="H1VZU6"/>
<dbReference type="STRING" id="759273.H1VZU6"/>
<dbReference type="VEuPathDB" id="FungiDB:CH63R_02852"/>
<proteinExistence type="predicted"/>
<dbReference type="Proteomes" id="UP000007174">
    <property type="component" value="Unassembled WGS sequence"/>
</dbReference>
<name>H1VZU6_COLHI</name>
<organism evidence="2 3">
    <name type="scientific">Colletotrichum higginsianum (strain IMI 349063)</name>
    <name type="common">Crucifer anthracnose fungus</name>
    <dbReference type="NCBI Taxonomy" id="759273"/>
    <lineage>
        <taxon>Eukaryota</taxon>
        <taxon>Fungi</taxon>
        <taxon>Dikarya</taxon>
        <taxon>Ascomycota</taxon>
        <taxon>Pezizomycotina</taxon>
        <taxon>Sordariomycetes</taxon>
        <taxon>Hypocreomycetidae</taxon>
        <taxon>Glomerellales</taxon>
        <taxon>Glomerellaceae</taxon>
        <taxon>Colletotrichum</taxon>
        <taxon>Colletotrichum destructivum species complex</taxon>
    </lineage>
</organism>
<gene>
    <name evidence="2" type="ORF">CH063_14728</name>
</gene>
<feature type="region of interest" description="Disordered" evidence="1">
    <location>
        <begin position="60"/>
        <end position="99"/>
    </location>
</feature>
<reference evidence="3" key="1">
    <citation type="journal article" date="2012" name="Nat. Genet.">
        <title>Lifestyle transitions in plant pathogenic Colletotrichum fungi deciphered by genome and transcriptome analyses.</title>
        <authorList>
            <person name="O'Connell R.J."/>
            <person name="Thon M.R."/>
            <person name="Hacquard S."/>
            <person name="Amyotte S.G."/>
            <person name="Kleemann J."/>
            <person name="Torres M.F."/>
            <person name="Damm U."/>
            <person name="Buiate E.A."/>
            <person name="Epstein L."/>
            <person name="Alkan N."/>
            <person name="Altmueller J."/>
            <person name="Alvarado-Balderrama L."/>
            <person name="Bauser C.A."/>
            <person name="Becker C."/>
            <person name="Birren B.W."/>
            <person name="Chen Z."/>
            <person name="Choi J."/>
            <person name="Crouch J.A."/>
            <person name="Duvick J.P."/>
            <person name="Farman M.A."/>
            <person name="Gan P."/>
            <person name="Heiman D."/>
            <person name="Henrissat B."/>
            <person name="Howard R.J."/>
            <person name="Kabbage M."/>
            <person name="Koch C."/>
            <person name="Kracher B."/>
            <person name="Kubo Y."/>
            <person name="Law A.D."/>
            <person name="Lebrun M.-H."/>
            <person name="Lee Y.-H."/>
            <person name="Miyara I."/>
            <person name="Moore N."/>
            <person name="Neumann U."/>
            <person name="Nordstroem K."/>
            <person name="Panaccione D.G."/>
            <person name="Panstruga R."/>
            <person name="Place M."/>
            <person name="Proctor R.H."/>
            <person name="Prusky D."/>
            <person name="Rech G."/>
            <person name="Reinhardt R."/>
            <person name="Rollins J.A."/>
            <person name="Rounsley S."/>
            <person name="Schardl C.L."/>
            <person name="Schwartz D.C."/>
            <person name="Shenoy N."/>
            <person name="Shirasu K."/>
            <person name="Sikhakolli U.R."/>
            <person name="Stueber K."/>
            <person name="Sukno S.A."/>
            <person name="Sweigard J.A."/>
            <person name="Takano Y."/>
            <person name="Takahara H."/>
            <person name="Trail F."/>
            <person name="van der Does H.C."/>
            <person name="Voll L.M."/>
            <person name="Will I."/>
            <person name="Young S."/>
            <person name="Zeng Q."/>
            <person name="Zhang J."/>
            <person name="Zhou S."/>
            <person name="Dickman M.B."/>
            <person name="Schulze-Lefert P."/>
            <person name="Ver Loren van Themaat E."/>
            <person name="Ma L.-J."/>
            <person name="Vaillancourt L.J."/>
        </authorList>
    </citation>
    <scope>NUCLEOTIDE SEQUENCE [LARGE SCALE GENOMIC DNA]</scope>
    <source>
        <strain evidence="3">IMI 349063</strain>
    </source>
</reference>
<evidence type="ECO:0000313" key="2">
    <source>
        <dbReference type="EMBL" id="CCF45758.1"/>
    </source>
</evidence>
<dbReference type="EMBL" id="CACQ02008031">
    <property type="protein sequence ID" value="CCF45758.1"/>
    <property type="molecule type" value="Genomic_DNA"/>
</dbReference>
<evidence type="ECO:0000256" key="1">
    <source>
        <dbReference type="SAM" id="MobiDB-lite"/>
    </source>
</evidence>
<dbReference type="HOGENOM" id="CLU_1791438_0_0_1"/>
<protein>
    <submittedName>
        <fullName evidence="2">Uncharacterized protein</fullName>
    </submittedName>
</protein>